<organism evidence="2">
    <name type="scientific">Brassica napus</name>
    <name type="common">Rape</name>
    <dbReference type="NCBI Taxonomy" id="3708"/>
    <lineage>
        <taxon>Eukaryota</taxon>
        <taxon>Viridiplantae</taxon>
        <taxon>Streptophyta</taxon>
        <taxon>Embryophyta</taxon>
        <taxon>Tracheophyta</taxon>
        <taxon>Spermatophyta</taxon>
        <taxon>Magnoliopsida</taxon>
        <taxon>eudicotyledons</taxon>
        <taxon>Gunneridae</taxon>
        <taxon>Pentapetalae</taxon>
        <taxon>rosids</taxon>
        <taxon>malvids</taxon>
        <taxon>Brassicales</taxon>
        <taxon>Brassicaceae</taxon>
        <taxon>Brassiceae</taxon>
        <taxon>Brassica</taxon>
    </lineage>
</organism>
<feature type="non-terminal residue" evidence="2">
    <location>
        <position position="1"/>
    </location>
</feature>
<proteinExistence type="predicted"/>
<evidence type="ECO:0000256" key="1">
    <source>
        <dbReference type="SAM" id="Phobius"/>
    </source>
</evidence>
<gene>
    <name evidence="2" type="ORF">DARMORV10_A06P42640.1</name>
</gene>
<evidence type="ECO:0000313" key="2">
    <source>
        <dbReference type="EMBL" id="CAF2090455.1"/>
    </source>
</evidence>
<protein>
    <submittedName>
        <fullName evidence="2">(rape) hypothetical protein</fullName>
    </submittedName>
</protein>
<feature type="transmembrane region" description="Helical" evidence="1">
    <location>
        <begin position="12"/>
        <end position="35"/>
    </location>
</feature>
<keyword evidence="1" id="KW-0812">Transmembrane</keyword>
<keyword evidence="1" id="KW-0472">Membrane</keyword>
<name>A0A816SY34_BRANA</name>
<accession>A0A816SY34</accession>
<dbReference type="AlphaFoldDB" id="A0A816SY34"/>
<dbReference type="Proteomes" id="UP001295469">
    <property type="component" value="Chromosome A06"/>
</dbReference>
<keyword evidence="1" id="KW-1133">Transmembrane helix</keyword>
<reference evidence="2" key="1">
    <citation type="submission" date="2021-01" db="EMBL/GenBank/DDBJ databases">
        <authorList>
            <consortium name="Genoscope - CEA"/>
            <person name="William W."/>
        </authorList>
    </citation>
    <scope>NUCLEOTIDE SEQUENCE</scope>
</reference>
<dbReference type="EMBL" id="HG994360">
    <property type="protein sequence ID" value="CAF2090455.1"/>
    <property type="molecule type" value="Genomic_DNA"/>
</dbReference>
<sequence length="45" mass="5361">TKKNITKPVFSLYSFDLLFNKPLYCLNFIYFFIFFSKASEILDSP</sequence>